<proteinExistence type="predicted"/>
<keyword evidence="2" id="KW-1185">Reference proteome</keyword>
<gene>
    <name evidence="1" type="ORF">Hypma_013818</name>
</gene>
<name>A0A369K8S0_HYPMA</name>
<evidence type="ECO:0000313" key="1">
    <source>
        <dbReference type="EMBL" id="RDB29952.1"/>
    </source>
</evidence>
<organism evidence="1 2">
    <name type="scientific">Hypsizygus marmoreus</name>
    <name type="common">White beech mushroom</name>
    <name type="synonym">Agaricus marmoreus</name>
    <dbReference type="NCBI Taxonomy" id="39966"/>
    <lineage>
        <taxon>Eukaryota</taxon>
        <taxon>Fungi</taxon>
        <taxon>Dikarya</taxon>
        <taxon>Basidiomycota</taxon>
        <taxon>Agaricomycotina</taxon>
        <taxon>Agaricomycetes</taxon>
        <taxon>Agaricomycetidae</taxon>
        <taxon>Agaricales</taxon>
        <taxon>Tricholomatineae</taxon>
        <taxon>Lyophyllaceae</taxon>
        <taxon>Hypsizygus</taxon>
    </lineage>
</organism>
<dbReference type="Proteomes" id="UP000076154">
    <property type="component" value="Unassembled WGS sequence"/>
</dbReference>
<dbReference type="InParanoid" id="A0A369K8S0"/>
<accession>A0A369K8S0</accession>
<reference evidence="1" key="1">
    <citation type="submission" date="2018-04" db="EMBL/GenBank/DDBJ databases">
        <title>Whole genome sequencing of Hypsizygus marmoreus.</title>
        <authorList>
            <person name="Choi I.-G."/>
            <person name="Min B."/>
            <person name="Kim J.-G."/>
            <person name="Kim S."/>
            <person name="Oh Y.-L."/>
            <person name="Kong W.-S."/>
            <person name="Park H."/>
            <person name="Jeong J."/>
            <person name="Song E.-S."/>
        </authorList>
    </citation>
    <scope>NUCLEOTIDE SEQUENCE [LARGE SCALE GENOMIC DNA]</scope>
    <source>
        <strain evidence="1">51987-8</strain>
    </source>
</reference>
<comment type="caution">
    <text evidence="1">The sequence shown here is derived from an EMBL/GenBank/DDBJ whole genome shotgun (WGS) entry which is preliminary data.</text>
</comment>
<dbReference type="AlphaFoldDB" id="A0A369K8S0"/>
<sequence>MTHTRGYQGWAARARANVQWFVGSNGKKVPEGREMHFAPDPSYYHVALSELGAKLKSCGPPTEKQSNDL</sequence>
<protein>
    <submittedName>
        <fullName evidence="1">Uncharacterized protein</fullName>
    </submittedName>
</protein>
<evidence type="ECO:0000313" key="2">
    <source>
        <dbReference type="Proteomes" id="UP000076154"/>
    </source>
</evidence>
<dbReference type="EMBL" id="LUEZ02000009">
    <property type="protein sequence ID" value="RDB29952.1"/>
    <property type="molecule type" value="Genomic_DNA"/>
</dbReference>